<keyword evidence="3" id="KW-1185">Reference proteome</keyword>
<reference evidence="2 3" key="1">
    <citation type="submission" date="2018-12" db="EMBL/GenBank/DDBJ databases">
        <authorList>
            <consortium name="Pathogen Informatics"/>
        </authorList>
    </citation>
    <scope>NUCLEOTIDE SEQUENCE [LARGE SCALE GENOMIC DNA]</scope>
    <source>
        <strain evidence="2 3">NCTC13652</strain>
    </source>
</reference>
<accession>A0A3S4UY74</accession>
<name>A0A3S4UY74_9ACTN</name>
<dbReference type="Proteomes" id="UP000277858">
    <property type="component" value="Chromosome"/>
</dbReference>
<dbReference type="AlphaFoldDB" id="A0A3S4UY74"/>
<organism evidence="2 3">
    <name type="scientific">Acidipropionibacterium jensenii</name>
    <dbReference type="NCBI Taxonomy" id="1749"/>
    <lineage>
        <taxon>Bacteria</taxon>
        <taxon>Bacillati</taxon>
        <taxon>Actinomycetota</taxon>
        <taxon>Actinomycetes</taxon>
        <taxon>Propionibacteriales</taxon>
        <taxon>Propionibacteriaceae</taxon>
        <taxon>Acidipropionibacterium</taxon>
    </lineage>
</organism>
<proteinExistence type="predicted"/>
<protein>
    <submittedName>
        <fullName evidence="2">Uncharacterized protein</fullName>
    </submittedName>
</protein>
<feature type="compositionally biased region" description="Polar residues" evidence="1">
    <location>
        <begin position="9"/>
        <end position="22"/>
    </location>
</feature>
<sequence length="150" mass="16785">MPHDMKTAPQLQATAQGATKKNSVPFANHDTPTQAQKELGDIPVDRLLDFLDMLNWSALRLLQDALTDGDVHYWQRRAQQFEDARRKPGEYVGKTTQAEREARDRDLAETALACRAKAQFVRLYGDPELLGSASIVIAGLMDDYRQEAAA</sequence>
<evidence type="ECO:0000313" key="2">
    <source>
        <dbReference type="EMBL" id="VEI03488.1"/>
    </source>
</evidence>
<dbReference type="STRING" id="1122997.GCA_000425285_00062"/>
<evidence type="ECO:0000256" key="1">
    <source>
        <dbReference type="SAM" id="MobiDB-lite"/>
    </source>
</evidence>
<gene>
    <name evidence="2" type="ORF">NCTC13652_01694</name>
</gene>
<feature type="region of interest" description="Disordered" evidence="1">
    <location>
        <begin position="1"/>
        <end position="36"/>
    </location>
</feature>
<evidence type="ECO:0000313" key="3">
    <source>
        <dbReference type="Proteomes" id="UP000277858"/>
    </source>
</evidence>
<dbReference type="EMBL" id="LR134473">
    <property type="protein sequence ID" value="VEI03488.1"/>
    <property type="molecule type" value="Genomic_DNA"/>
</dbReference>
<feature type="region of interest" description="Disordered" evidence="1">
    <location>
        <begin position="85"/>
        <end position="104"/>
    </location>
</feature>